<name>A0AAT9GNL5_9CREN</name>
<proteinExistence type="predicted"/>
<organism evidence="1">
    <name type="scientific">Sulfurisphaera javensis</name>
    <dbReference type="NCBI Taxonomy" id="2049879"/>
    <lineage>
        <taxon>Archaea</taxon>
        <taxon>Thermoproteota</taxon>
        <taxon>Thermoprotei</taxon>
        <taxon>Sulfolobales</taxon>
        <taxon>Sulfolobaceae</taxon>
        <taxon>Sulfurisphaera</taxon>
    </lineage>
</organism>
<gene>
    <name evidence="1" type="ORF">SJAV_03180</name>
</gene>
<reference evidence="1" key="1">
    <citation type="submission" date="2024-03" db="EMBL/GenBank/DDBJ databases">
        <title>Complete genome sequence of Sulfurisphaera javensis strain KD-1.</title>
        <authorList>
            <person name="Sakai H."/>
            <person name="Nur N."/>
            <person name="Suwanto A."/>
            <person name="Kurosawa N."/>
        </authorList>
    </citation>
    <scope>NUCLEOTIDE SEQUENCE</scope>
    <source>
        <strain evidence="1">KD-1</strain>
    </source>
</reference>
<dbReference type="AlphaFoldDB" id="A0AAT9GNL5"/>
<protein>
    <submittedName>
        <fullName evidence="1">Uncharacterized protein</fullName>
    </submittedName>
</protein>
<sequence length="153" mass="18489">MDQPEGILIEEKEIKDLKDRKRLEELGYKIIKEKSDENIIKIFDEDKTVLLCDRNETIFRVKLLNSTLCRIMITDKLTSIIIFSTKRIRTFSFKIQRSTSIKGLRETYSRSNSYLDFIEKYINFLKENNDEKVIEWLKYFMKEKDGRKEEEEK</sequence>
<dbReference type="GeneID" id="92353248"/>
<dbReference type="EMBL" id="AP031322">
    <property type="protein sequence ID" value="BFH72374.1"/>
    <property type="molecule type" value="Genomic_DNA"/>
</dbReference>
<evidence type="ECO:0000313" key="1">
    <source>
        <dbReference type="EMBL" id="BFH72374.1"/>
    </source>
</evidence>
<accession>A0AAT9GNL5</accession>
<dbReference type="RefSeq" id="WP_369610606.1">
    <property type="nucleotide sequence ID" value="NZ_AP031322.1"/>
</dbReference>
<dbReference type="KEGG" id="sjv:SJAV_03180"/>